<protein>
    <submittedName>
        <fullName evidence="2">Uncharacterized protein</fullName>
    </submittedName>
</protein>
<gene>
    <name evidence="2" type="ORF">A0H81_06097</name>
</gene>
<feature type="region of interest" description="Disordered" evidence="1">
    <location>
        <begin position="59"/>
        <end position="107"/>
    </location>
</feature>
<dbReference type="Proteomes" id="UP000092993">
    <property type="component" value="Unassembled WGS sequence"/>
</dbReference>
<accession>A0A1C7MAW1</accession>
<name>A0A1C7MAW1_GRIFR</name>
<comment type="caution">
    <text evidence="2">The sequence shown here is derived from an EMBL/GenBank/DDBJ whole genome shotgun (WGS) entry which is preliminary data.</text>
</comment>
<dbReference type="EMBL" id="LUGG01000006">
    <property type="protein sequence ID" value="OBZ73952.1"/>
    <property type="molecule type" value="Genomic_DNA"/>
</dbReference>
<evidence type="ECO:0000313" key="2">
    <source>
        <dbReference type="EMBL" id="OBZ73952.1"/>
    </source>
</evidence>
<organism evidence="2 3">
    <name type="scientific">Grifola frondosa</name>
    <name type="common">Maitake</name>
    <name type="synonym">Polyporus frondosus</name>
    <dbReference type="NCBI Taxonomy" id="5627"/>
    <lineage>
        <taxon>Eukaryota</taxon>
        <taxon>Fungi</taxon>
        <taxon>Dikarya</taxon>
        <taxon>Basidiomycota</taxon>
        <taxon>Agaricomycotina</taxon>
        <taxon>Agaricomycetes</taxon>
        <taxon>Polyporales</taxon>
        <taxon>Grifolaceae</taxon>
        <taxon>Grifola</taxon>
    </lineage>
</organism>
<sequence>MSKPLTVLQSHKCVERFFNPFNCYTQPPQTSHRHTRPDSDQQQRTAWVLVAAPFSSTRLNSTTYPAMSGRRRPMHFDTESHTSQSRHNAHGISRLLKPAFEGERARA</sequence>
<proteinExistence type="predicted"/>
<dbReference type="AlphaFoldDB" id="A0A1C7MAW1"/>
<evidence type="ECO:0000313" key="3">
    <source>
        <dbReference type="Proteomes" id="UP000092993"/>
    </source>
</evidence>
<evidence type="ECO:0000256" key="1">
    <source>
        <dbReference type="SAM" id="MobiDB-lite"/>
    </source>
</evidence>
<reference evidence="2 3" key="1">
    <citation type="submission" date="2016-03" db="EMBL/GenBank/DDBJ databases">
        <title>Whole genome sequencing of Grifola frondosa 9006-11.</title>
        <authorList>
            <person name="Min B."/>
            <person name="Park H."/>
            <person name="Kim J.-G."/>
            <person name="Cho H."/>
            <person name="Oh Y.-L."/>
            <person name="Kong W.-S."/>
            <person name="Choi I.-G."/>
        </authorList>
    </citation>
    <scope>NUCLEOTIDE SEQUENCE [LARGE SCALE GENOMIC DNA]</scope>
    <source>
        <strain evidence="2 3">9006-11</strain>
    </source>
</reference>
<keyword evidence="3" id="KW-1185">Reference proteome</keyword>